<dbReference type="AlphaFoldDB" id="A0A2L0X1R2"/>
<dbReference type="RefSeq" id="WP_017514942.1">
    <property type="nucleotide sequence ID" value="NZ_CP026544.1"/>
</dbReference>
<evidence type="ECO:0000313" key="2">
    <source>
        <dbReference type="Proteomes" id="UP000253772"/>
    </source>
</evidence>
<name>A0A2L0X1R2_9BURK</name>
<evidence type="ECO:0000313" key="1">
    <source>
        <dbReference type="EMBL" id="QBP12759.1"/>
    </source>
</evidence>
<dbReference type="InterPro" id="IPR014917">
    <property type="entry name" value="DUF1800"/>
</dbReference>
<organism evidence="1 2">
    <name type="scientific">Cupriavidus metallidurans</name>
    <dbReference type="NCBI Taxonomy" id="119219"/>
    <lineage>
        <taxon>Bacteria</taxon>
        <taxon>Pseudomonadati</taxon>
        <taxon>Pseudomonadota</taxon>
        <taxon>Betaproteobacteria</taxon>
        <taxon>Burkholderiales</taxon>
        <taxon>Burkholderiaceae</taxon>
        <taxon>Cupriavidus</taxon>
    </lineage>
</organism>
<accession>A0A2L0X1R2</accession>
<dbReference type="PROSITE" id="PS51257">
    <property type="entry name" value="PROKAR_LIPOPROTEIN"/>
    <property type="match status" value="1"/>
</dbReference>
<dbReference type="Proteomes" id="UP000253772">
    <property type="component" value="Chromosome c2"/>
</dbReference>
<sequence length="526" mass="58046">MVNPKSNARKWQRLLALLATATFLAACAQTPPSGATQPGSLSSADLRWLNTVSFGADQASVQRLQAIGRERYLEEQLHTPLADPQPVAVAIAALPVSQGDAVQRQQAVRAERERINTLTDETEKQQARQAINRQTRELVLDTERRHLLRALYSPGQLREQMTWFWMNHFSVYAAKGQVGSMLPEYEERAIRPHALGKFRDLVMATVTSPAMLVYLDNAQSAANRINENYARELMELHTLGISGGPSGSRYTQQDVQELARVLTGLGVNLRGEPPKLGPARAAMYRGEGLFEFNPNRHDFGSKVLLGQRIEPTGYSEVERAVTILSRDPATARFISAKLATYFVSDAPPQALVDRMAATFTRTDGDIGAVLRTMLLSKEFDSAAAHGARKFKDPMVFVVSSMRLAYDGRPVTNLRPVINWLNQLGEPLYGHVTPDGYPAAESAWASSGQLVRRFEIARTIGNGPAGLFTGEDGQPTQRRGFPMPNSRMFYDTIEATLGPATRGALAQAGSQQEWNAVLLSSPEWMQR</sequence>
<dbReference type="Pfam" id="PF08811">
    <property type="entry name" value="DUF1800"/>
    <property type="match status" value="1"/>
</dbReference>
<reference evidence="1 2" key="1">
    <citation type="submission" date="2019-03" db="EMBL/GenBank/DDBJ databases">
        <title>Comparative insights into the high quality Complete genome sequence of highly metal resistant Cupriavidus metallidurans strain BS1 isolated from a gold-copper mine.</title>
        <authorList>
            <person name="Mazhar H.S."/>
            <person name="Rensing C."/>
        </authorList>
    </citation>
    <scope>NUCLEOTIDE SEQUENCE [LARGE SCALE GENOMIC DNA]</scope>
    <source>
        <strain evidence="1 2">BS1</strain>
    </source>
</reference>
<dbReference type="OrthoDB" id="9772295at2"/>
<gene>
    <name evidence="1" type="ORF">DDF84_024075</name>
</gene>
<dbReference type="EMBL" id="CP037901">
    <property type="protein sequence ID" value="QBP12759.1"/>
    <property type="molecule type" value="Genomic_DNA"/>
</dbReference>
<protein>
    <submittedName>
        <fullName evidence="1">DUF1800 domain-containing protein</fullName>
    </submittedName>
</protein>
<proteinExistence type="predicted"/>